<evidence type="ECO:0000259" key="1">
    <source>
        <dbReference type="PROSITE" id="PS51385"/>
    </source>
</evidence>
<dbReference type="SUPFAM" id="SSF64153">
    <property type="entry name" value="YjeF N-terminal domain-like"/>
    <property type="match status" value="1"/>
</dbReference>
<protein>
    <recommendedName>
        <fullName evidence="1">YjeF N-terminal domain-containing protein</fullName>
    </recommendedName>
</protein>
<dbReference type="NCBIfam" id="TIGR00197">
    <property type="entry name" value="yjeF_nterm"/>
    <property type="match status" value="1"/>
</dbReference>
<dbReference type="HAMAP" id="MF_01966">
    <property type="entry name" value="NADHX_epimerase"/>
    <property type="match status" value="1"/>
</dbReference>
<dbReference type="PROSITE" id="PS51385">
    <property type="entry name" value="YJEF_N"/>
    <property type="match status" value="1"/>
</dbReference>
<dbReference type="EMBL" id="BARU01016861">
    <property type="protein sequence ID" value="GAH53468.1"/>
    <property type="molecule type" value="Genomic_DNA"/>
</dbReference>
<accession>X1I7D9</accession>
<proteinExistence type="inferred from homology"/>
<name>X1I7D9_9ZZZZ</name>
<dbReference type="InterPro" id="IPR036652">
    <property type="entry name" value="YjeF_N_dom_sf"/>
</dbReference>
<reference evidence="2" key="1">
    <citation type="journal article" date="2014" name="Front. Microbiol.">
        <title>High frequency of phylogenetically diverse reductive dehalogenase-homologous genes in deep subseafloor sedimentary metagenomes.</title>
        <authorList>
            <person name="Kawai M."/>
            <person name="Futagami T."/>
            <person name="Toyoda A."/>
            <person name="Takaki Y."/>
            <person name="Nishi S."/>
            <person name="Hori S."/>
            <person name="Arai W."/>
            <person name="Tsubouchi T."/>
            <person name="Morono Y."/>
            <person name="Uchiyama I."/>
            <person name="Ito T."/>
            <person name="Fujiyama A."/>
            <person name="Inagaki F."/>
            <person name="Takami H."/>
        </authorList>
    </citation>
    <scope>NUCLEOTIDE SEQUENCE</scope>
    <source>
        <strain evidence="2">Expedition CK06-06</strain>
    </source>
</reference>
<dbReference type="InterPro" id="IPR004443">
    <property type="entry name" value="YjeF_N_dom"/>
</dbReference>
<feature type="domain" description="YjeF N-terminal" evidence="1">
    <location>
        <begin position="9"/>
        <end position="217"/>
    </location>
</feature>
<sequence>MKVSSVEEMRNLDKGAIEKFKTPDTILMENAGQAVYFVIHNEFGIAGKRFIIFCGIGNNGGDGFVVARKLLSNGGIVTVFLLGDSEKLTGCAKDNFDTMSTLPIQIERLASVEQLTSPLLYCDAIVDAIFGTGLTRDVGGIYKEVIELINKSETTVFSVDIPSGVNGDNGQIMGCAVRADYTVTFGLPKLGNLLFPGFDLCGKLYVTHISFPPSLYNTDKIK</sequence>
<dbReference type="Pfam" id="PF03853">
    <property type="entry name" value="YjeF_N"/>
    <property type="match status" value="1"/>
</dbReference>
<evidence type="ECO:0000313" key="2">
    <source>
        <dbReference type="EMBL" id="GAH53468.1"/>
    </source>
</evidence>
<gene>
    <name evidence="2" type="ORF">S03H2_28002</name>
</gene>
<dbReference type="Gene3D" id="3.40.50.10260">
    <property type="entry name" value="YjeF N-terminal domain"/>
    <property type="match status" value="1"/>
</dbReference>
<dbReference type="AlphaFoldDB" id="X1I7D9"/>
<organism evidence="2">
    <name type="scientific">marine sediment metagenome</name>
    <dbReference type="NCBI Taxonomy" id="412755"/>
    <lineage>
        <taxon>unclassified sequences</taxon>
        <taxon>metagenomes</taxon>
        <taxon>ecological metagenomes</taxon>
    </lineage>
</organism>
<comment type="caution">
    <text evidence="2">The sequence shown here is derived from an EMBL/GenBank/DDBJ whole genome shotgun (WGS) entry which is preliminary data.</text>
</comment>